<dbReference type="PANTHER" id="PTHR10947">
    <property type="entry name" value="PHENYLALANYL-TRNA SYNTHETASE BETA CHAIN AND LEUCINE-RICH REPEAT-CONTAINING PROTEIN 47"/>
    <property type="match status" value="1"/>
</dbReference>
<evidence type="ECO:0000256" key="6">
    <source>
        <dbReference type="ARBA" id="ARBA00022598"/>
    </source>
</evidence>
<dbReference type="GO" id="GO:0009328">
    <property type="term" value="C:phenylalanine-tRNA ligase complex"/>
    <property type="evidence" value="ECO:0007669"/>
    <property type="project" value="TreeGrafter"/>
</dbReference>
<evidence type="ECO:0000256" key="15">
    <source>
        <dbReference type="HAMAP-Rule" id="MF_00283"/>
    </source>
</evidence>
<dbReference type="PROSITE" id="PS51447">
    <property type="entry name" value="FDX_ACB"/>
    <property type="match status" value="1"/>
</dbReference>
<dbReference type="InterPro" id="IPR012340">
    <property type="entry name" value="NA-bd_OB-fold"/>
</dbReference>
<dbReference type="SUPFAM" id="SSF55681">
    <property type="entry name" value="Class II aaRS and biotin synthetases"/>
    <property type="match status" value="1"/>
</dbReference>
<dbReference type="Gene3D" id="3.30.930.10">
    <property type="entry name" value="Bira Bifunctional Protein, Domain 2"/>
    <property type="match status" value="1"/>
</dbReference>
<evidence type="ECO:0000256" key="14">
    <source>
        <dbReference type="ARBA" id="ARBA00049255"/>
    </source>
</evidence>
<evidence type="ECO:0000259" key="18">
    <source>
        <dbReference type="PROSITE" id="PS51447"/>
    </source>
</evidence>
<dbReference type="InterPro" id="IPR005146">
    <property type="entry name" value="B3/B4_tRNA-bd"/>
</dbReference>
<dbReference type="Gene3D" id="3.50.40.10">
    <property type="entry name" value="Phenylalanyl-trna Synthetase, Chain B, domain 3"/>
    <property type="match status" value="1"/>
</dbReference>
<organism evidence="20 21">
    <name type="scientific">Desulfuromonas thiophila</name>
    <dbReference type="NCBI Taxonomy" id="57664"/>
    <lineage>
        <taxon>Bacteria</taxon>
        <taxon>Pseudomonadati</taxon>
        <taxon>Thermodesulfobacteriota</taxon>
        <taxon>Desulfuromonadia</taxon>
        <taxon>Desulfuromonadales</taxon>
        <taxon>Desulfuromonadaceae</taxon>
        <taxon>Desulfuromonas</taxon>
    </lineage>
</organism>
<name>A0A1G7AIB0_9BACT</name>
<evidence type="ECO:0000256" key="16">
    <source>
        <dbReference type="PROSITE-ProRule" id="PRU00209"/>
    </source>
</evidence>
<dbReference type="FunFam" id="3.30.70.380:FF:000001">
    <property type="entry name" value="Phenylalanine--tRNA ligase beta subunit"/>
    <property type="match status" value="1"/>
</dbReference>
<evidence type="ECO:0000256" key="11">
    <source>
        <dbReference type="ARBA" id="ARBA00022884"/>
    </source>
</evidence>
<dbReference type="GO" id="GO:0000287">
    <property type="term" value="F:magnesium ion binding"/>
    <property type="evidence" value="ECO:0007669"/>
    <property type="project" value="UniProtKB-UniRule"/>
</dbReference>
<comment type="similarity">
    <text evidence="2 15">Belongs to the phenylalanyl-tRNA synthetase beta subunit family. Type 1 subfamily.</text>
</comment>
<feature type="binding site" evidence="15">
    <location>
        <position position="466"/>
    </location>
    <ligand>
        <name>Mg(2+)</name>
        <dbReference type="ChEBI" id="CHEBI:18420"/>
        <note>shared with alpha subunit</note>
    </ligand>
</feature>
<sequence>MIVTYNWLKEYVDFSLSPEELSHRLTMAGLEVDAMDHLGAGLDSVIVARLETVEPHPQADRLTCCQVNTGSEVIPVVCGATNHRAGDLVALATVGSVLPGDFKIKKSKIRGYESRGMLCSETELGLARESAGILILPPDLPLGEPLFSALQLKDVRYEIGLTPNRADCLSVVGIAREVAAIAGSRLRLPQPAAVPETSDGIADLARVDIDQPDMCPRYMARLIRSVTIGPSPQWLVRRLETLGLRSINNVVDVTNYVLMELGHPLHAFDFNRLRGGRIQVRAAQEGDRFTTLDGQERLLQSGDAVICDAVGPVALAGIMGGENSEINDQTRDVLLESAYFDSLTIRRTSKRLGIHSESSHRFERGADIAMVPLALERAAVLIQQLAGGELVRGTLDSYVRPLLPRTLQLRRQAANGLLGLDLSLTRMAALLESIGLACRELPDERLEVVVPTGRHDLEREVDLVEEIARLHGYDEIPVTLPVSRILLQKPDARQQLIGRVRDQLVAQGASELINYSFVSPTLWDRLQLADDDLRRQNVRILNPLTEEQSVMRTSLVPSMLETLARNLSYRNTDLTLFELRPVFRVSDQDLPQEGLRLCLALTGRRMPEGWAQTDQMVDFFDLKGLIEGLAQALNLGSVSFVAGSGEPFLHPGKSCCLWSGGLQPRQLGVLGELHPVVQDCFELPQPVFIADLDVEALVALGSAPVCFTPISRYPDVTRDSAFLVDAEVPAQALLDVVQQMRLVDLDEVVLFDLYTGSGVPEGKKSLAIRARYRSREKTLTDEEISQMHGRLVKEVLKKLPAQLR</sequence>
<comment type="catalytic activity">
    <reaction evidence="14 15">
        <text>tRNA(Phe) + L-phenylalanine + ATP = L-phenylalanyl-tRNA(Phe) + AMP + diphosphate + H(+)</text>
        <dbReference type="Rhea" id="RHEA:19413"/>
        <dbReference type="Rhea" id="RHEA-COMP:9668"/>
        <dbReference type="Rhea" id="RHEA-COMP:9699"/>
        <dbReference type="ChEBI" id="CHEBI:15378"/>
        <dbReference type="ChEBI" id="CHEBI:30616"/>
        <dbReference type="ChEBI" id="CHEBI:33019"/>
        <dbReference type="ChEBI" id="CHEBI:58095"/>
        <dbReference type="ChEBI" id="CHEBI:78442"/>
        <dbReference type="ChEBI" id="CHEBI:78531"/>
        <dbReference type="ChEBI" id="CHEBI:456215"/>
        <dbReference type="EC" id="6.1.1.20"/>
    </reaction>
</comment>
<comment type="cofactor">
    <cofactor evidence="15">
        <name>Mg(2+)</name>
        <dbReference type="ChEBI" id="CHEBI:18420"/>
    </cofactor>
    <text evidence="15">Binds 2 magnesium ions per tetramer.</text>
</comment>
<evidence type="ECO:0000313" key="21">
    <source>
        <dbReference type="Proteomes" id="UP000243205"/>
    </source>
</evidence>
<comment type="subunit">
    <text evidence="3 15">Tetramer of two alpha and two beta subunits.</text>
</comment>
<dbReference type="SMART" id="SM00896">
    <property type="entry name" value="FDX-ACB"/>
    <property type="match status" value="1"/>
</dbReference>
<dbReference type="InterPro" id="IPR004532">
    <property type="entry name" value="Phe-tRNA-ligase_IIc_bsu_bact"/>
</dbReference>
<dbReference type="Pfam" id="PF03147">
    <property type="entry name" value="FDX-ACB"/>
    <property type="match status" value="1"/>
</dbReference>
<dbReference type="GO" id="GO:0006432">
    <property type="term" value="P:phenylalanyl-tRNA aminoacylation"/>
    <property type="evidence" value="ECO:0007669"/>
    <property type="project" value="UniProtKB-UniRule"/>
</dbReference>
<dbReference type="Pfam" id="PF03483">
    <property type="entry name" value="B3_4"/>
    <property type="match status" value="1"/>
</dbReference>
<feature type="domain" description="FDX-ACB" evidence="18">
    <location>
        <begin position="711"/>
        <end position="804"/>
    </location>
</feature>
<feature type="binding site" evidence="15">
    <location>
        <position position="465"/>
    </location>
    <ligand>
        <name>Mg(2+)</name>
        <dbReference type="ChEBI" id="CHEBI:18420"/>
        <note>shared with alpha subunit</note>
    </ligand>
</feature>
<dbReference type="InterPro" id="IPR002547">
    <property type="entry name" value="tRNA-bd_dom"/>
</dbReference>
<dbReference type="RefSeq" id="WP_092077032.1">
    <property type="nucleotide sequence ID" value="NZ_FNAQ01000004.1"/>
</dbReference>
<dbReference type="GO" id="GO:0004826">
    <property type="term" value="F:phenylalanine-tRNA ligase activity"/>
    <property type="evidence" value="ECO:0007669"/>
    <property type="project" value="UniProtKB-UniRule"/>
</dbReference>
<dbReference type="InterPro" id="IPR020825">
    <property type="entry name" value="Phe-tRNA_synthase-like_B3/B4"/>
</dbReference>
<dbReference type="SUPFAM" id="SSF50249">
    <property type="entry name" value="Nucleic acid-binding proteins"/>
    <property type="match status" value="1"/>
</dbReference>
<dbReference type="PANTHER" id="PTHR10947:SF0">
    <property type="entry name" value="PHENYLALANINE--TRNA LIGASE BETA SUBUNIT"/>
    <property type="match status" value="1"/>
</dbReference>
<keyword evidence="8 15" id="KW-0547">Nucleotide-binding</keyword>
<keyword evidence="11 16" id="KW-0694">RNA-binding</keyword>
<protein>
    <recommendedName>
        <fullName evidence="15">Phenylalanine--tRNA ligase beta subunit</fullName>
        <ecNumber evidence="15">6.1.1.20</ecNumber>
    </recommendedName>
    <alternativeName>
        <fullName evidence="15">Phenylalanyl-tRNA synthetase beta subunit</fullName>
        <shortName evidence="15">PheRS</shortName>
    </alternativeName>
</protein>
<evidence type="ECO:0000256" key="5">
    <source>
        <dbReference type="ARBA" id="ARBA00022555"/>
    </source>
</evidence>
<dbReference type="InterPro" id="IPR005147">
    <property type="entry name" value="tRNA_synthase_B5-dom"/>
</dbReference>
<dbReference type="NCBIfam" id="TIGR00472">
    <property type="entry name" value="pheT_bact"/>
    <property type="match status" value="1"/>
</dbReference>
<evidence type="ECO:0000256" key="7">
    <source>
        <dbReference type="ARBA" id="ARBA00022723"/>
    </source>
</evidence>
<dbReference type="InterPro" id="IPR005121">
    <property type="entry name" value="Fdx_antiC-bd"/>
</dbReference>
<evidence type="ECO:0000256" key="4">
    <source>
        <dbReference type="ARBA" id="ARBA00022490"/>
    </source>
</evidence>
<dbReference type="Pfam" id="PF03484">
    <property type="entry name" value="B5"/>
    <property type="match status" value="1"/>
</dbReference>
<evidence type="ECO:0000256" key="13">
    <source>
        <dbReference type="ARBA" id="ARBA00023146"/>
    </source>
</evidence>
<keyword evidence="4 15" id="KW-0963">Cytoplasm</keyword>
<evidence type="ECO:0000256" key="10">
    <source>
        <dbReference type="ARBA" id="ARBA00022842"/>
    </source>
</evidence>
<evidence type="ECO:0000313" key="20">
    <source>
        <dbReference type="EMBL" id="SDE13616.1"/>
    </source>
</evidence>
<dbReference type="Gene3D" id="3.30.70.380">
    <property type="entry name" value="Ferrodoxin-fold anticodon-binding domain"/>
    <property type="match status" value="1"/>
</dbReference>
<dbReference type="CDD" id="cd00769">
    <property type="entry name" value="PheRS_beta_core"/>
    <property type="match status" value="1"/>
</dbReference>
<feature type="domain" description="TRNA-binding" evidence="17">
    <location>
        <begin position="39"/>
        <end position="147"/>
    </location>
</feature>
<dbReference type="SUPFAM" id="SSF54991">
    <property type="entry name" value="Anticodon-binding domain of PheRS"/>
    <property type="match status" value="1"/>
</dbReference>
<evidence type="ECO:0000256" key="12">
    <source>
        <dbReference type="ARBA" id="ARBA00022917"/>
    </source>
</evidence>
<dbReference type="SUPFAM" id="SSF56037">
    <property type="entry name" value="PheT/TilS domain"/>
    <property type="match status" value="1"/>
</dbReference>
<dbReference type="Proteomes" id="UP000243205">
    <property type="component" value="Unassembled WGS sequence"/>
</dbReference>
<keyword evidence="13 15" id="KW-0030">Aminoacyl-tRNA synthetase</keyword>
<keyword evidence="7 15" id="KW-0479">Metal-binding</keyword>
<dbReference type="SMART" id="SM00874">
    <property type="entry name" value="B5"/>
    <property type="match status" value="1"/>
</dbReference>
<dbReference type="AlphaFoldDB" id="A0A1G7AIB0"/>
<dbReference type="InterPro" id="IPR041616">
    <property type="entry name" value="PheRS_beta_core"/>
</dbReference>
<keyword evidence="12 15" id="KW-0648">Protein biosynthesis</keyword>
<evidence type="ECO:0000256" key="2">
    <source>
        <dbReference type="ARBA" id="ARBA00008653"/>
    </source>
</evidence>
<dbReference type="CDD" id="cd02796">
    <property type="entry name" value="tRNA_bind_bactPheRS"/>
    <property type="match status" value="1"/>
</dbReference>
<dbReference type="Gene3D" id="2.40.50.140">
    <property type="entry name" value="Nucleic acid-binding proteins"/>
    <property type="match status" value="1"/>
</dbReference>
<dbReference type="EMBL" id="FNAQ01000004">
    <property type="protein sequence ID" value="SDE13616.1"/>
    <property type="molecule type" value="Genomic_DNA"/>
</dbReference>
<dbReference type="PROSITE" id="PS50886">
    <property type="entry name" value="TRBD"/>
    <property type="match status" value="1"/>
</dbReference>
<dbReference type="InterPro" id="IPR036690">
    <property type="entry name" value="Fdx_antiC-bd_sf"/>
</dbReference>
<dbReference type="GO" id="GO:0000049">
    <property type="term" value="F:tRNA binding"/>
    <property type="evidence" value="ECO:0007669"/>
    <property type="project" value="UniProtKB-UniRule"/>
</dbReference>
<evidence type="ECO:0000259" key="19">
    <source>
        <dbReference type="PROSITE" id="PS51483"/>
    </source>
</evidence>
<dbReference type="Pfam" id="PF01588">
    <property type="entry name" value="tRNA_bind"/>
    <property type="match status" value="1"/>
</dbReference>
<dbReference type="FunFam" id="3.50.40.10:FF:000001">
    <property type="entry name" value="Phenylalanine--tRNA ligase beta subunit"/>
    <property type="match status" value="1"/>
</dbReference>
<keyword evidence="6 15" id="KW-0436">Ligase</keyword>
<dbReference type="InterPro" id="IPR009061">
    <property type="entry name" value="DNA-bd_dom_put_sf"/>
</dbReference>
<keyword evidence="21" id="KW-1185">Reference proteome</keyword>
<evidence type="ECO:0000256" key="9">
    <source>
        <dbReference type="ARBA" id="ARBA00022840"/>
    </source>
</evidence>
<dbReference type="NCBIfam" id="NF045760">
    <property type="entry name" value="YtpR"/>
    <property type="match status" value="1"/>
</dbReference>
<proteinExistence type="inferred from homology"/>
<gene>
    <name evidence="15" type="primary">pheT</name>
    <name evidence="20" type="ORF">SAMN05661003_10424</name>
</gene>
<feature type="binding site" evidence="15">
    <location>
        <position position="456"/>
    </location>
    <ligand>
        <name>Mg(2+)</name>
        <dbReference type="ChEBI" id="CHEBI:18420"/>
        <note>shared with alpha subunit</note>
    </ligand>
</feature>
<evidence type="ECO:0000256" key="8">
    <source>
        <dbReference type="ARBA" id="ARBA00022741"/>
    </source>
</evidence>
<dbReference type="InterPro" id="IPR045864">
    <property type="entry name" value="aa-tRNA-synth_II/BPL/LPL"/>
</dbReference>
<evidence type="ECO:0000256" key="1">
    <source>
        <dbReference type="ARBA" id="ARBA00004496"/>
    </source>
</evidence>
<dbReference type="FunFam" id="2.40.50.140:FF:000045">
    <property type="entry name" value="Phenylalanine--tRNA ligase beta subunit"/>
    <property type="match status" value="1"/>
</dbReference>
<dbReference type="SMART" id="SM00873">
    <property type="entry name" value="B3_4"/>
    <property type="match status" value="1"/>
</dbReference>
<dbReference type="PROSITE" id="PS51483">
    <property type="entry name" value="B5"/>
    <property type="match status" value="1"/>
</dbReference>
<evidence type="ECO:0000259" key="17">
    <source>
        <dbReference type="PROSITE" id="PS50886"/>
    </source>
</evidence>
<dbReference type="STRING" id="57664.SAMN05661003_10424"/>
<feature type="binding site" evidence="15">
    <location>
        <position position="462"/>
    </location>
    <ligand>
        <name>Mg(2+)</name>
        <dbReference type="ChEBI" id="CHEBI:18420"/>
        <note>shared with alpha subunit</note>
    </ligand>
</feature>
<accession>A0A1G7AIB0</accession>
<dbReference type="GO" id="GO:0005524">
    <property type="term" value="F:ATP binding"/>
    <property type="evidence" value="ECO:0007669"/>
    <property type="project" value="UniProtKB-UniRule"/>
</dbReference>
<dbReference type="InterPro" id="IPR033714">
    <property type="entry name" value="tRNA_bind_bactPheRS"/>
</dbReference>
<dbReference type="Pfam" id="PF17759">
    <property type="entry name" value="tRNA_synthFbeta"/>
    <property type="match status" value="1"/>
</dbReference>
<feature type="domain" description="B5" evidence="19">
    <location>
        <begin position="402"/>
        <end position="478"/>
    </location>
</feature>
<keyword evidence="9 15" id="KW-0067">ATP-binding</keyword>
<dbReference type="InterPro" id="IPR045060">
    <property type="entry name" value="Phe-tRNA-ligase_IIc_bsu"/>
</dbReference>
<dbReference type="Gene3D" id="3.30.56.10">
    <property type="match status" value="2"/>
</dbReference>
<reference evidence="21" key="1">
    <citation type="submission" date="2016-10" db="EMBL/GenBank/DDBJ databases">
        <authorList>
            <person name="Varghese N."/>
            <person name="Submissions S."/>
        </authorList>
    </citation>
    <scope>NUCLEOTIDE SEQUENCE [LARGE SCALE GENOMIC DNA]</scope>
    <source>
        <strain evidence="21">DSM 8987</strain>
    </source>
</reference>
<evidence type="ECO:0000256" key="3">
    <source>
        <dbReference type="ARBA" id="ARBA00011209"/>
    </source>
</evidence>
<keyword evidence="5 16" id="KW-0820">tRNA-binding</keyword>
<dbReference type="HAMAP" id="MF_00283">
    <property type="entry name" value="Phe_tRNA_synth_beta1"/>
    <property type="match status" value="1"/>
</dbReference>
<dbReference type="OrthoDB" id="9805455at2"/>
<keyword evidence="10 15" id="KW-0460">Magnesium</keyword>
<dbReference type="EC" id="6.1.1.20" evidence="15"/>
<comment type="subcellular location">
    <subcellularLocation>
        <location evidence="1 15">Cytoplasm</location>
    </subcellularLocation>
</comment>
<dbReference type="SUPFAM" id="SSF46955">
    <property type="entry name" value="Putative DNA-binding domain"/>
    <property type="match status" value="1"/>
</dbReference>